<dbReference type="Pfam" id="PF01494">
    <property type="entry name" value="FAD_binding_3"/>
    <property type="match status" value="1"/>
</dbReference>
<dbReference type="Gene3D" id="3.50.50.60">
    <property type="entry name" value="FAD/NAD(P)-binding domain"/>
    <property type="match status" value="1"/>
</dbReference>
<evidence type="ECO:0000256" key="3">
    <source>
        <dbReference type="ARBA" id="ARBA00023002"/>
    </source>
</evidence>
<evidence type="ECO:0000256" key="1">
    <source>
        <dbReference type="ARBA" id="ARBA00022630"/>
    </source>
</evidence>
<dbReference type="PANTHER" id="PTHR43004">
    <property type="entry name" value="TRK SYSTEM POTASSIUM UPTAKE PROTEIN"/>
    <property type="match status" value="1"/>
</dbReference>
<dbReference type="Pfam" id="PF21274">
    <property type="entry name" value="Rng_hyd_C"/>
    <property type="match status" value="1"/>
</dbReference>
<reference evidence="5" key="1">
    <citation type="journal article" date="2020" name="Stud. Mycol.">
        <title>101 Dothideomycetes genomes: a test case for predicting lifestyles and emergence of pathogens.</title>
        <authorList>
            <person name="Haridas S."/>
            <person name="Albert R."/>
            <person name="Binder M."/>
            <person name="Bloem J."/>
            <person name="Labutti K."/>
            <person name="Salamov A."/>
            <person name="Andreopoulos B."/>
            <person name="Baker S."/>
            <person name="Barry K."/>
            <person name="Bills G."/>
            <person name="Bluhm B."/>
            <person name="Cannon C."/>
            <person name="Castanera R."/>
            <person name="Culley D."/>
            <person name="Daum C."/>
            <person name="Ezra D."/>
            <person name="Gonzalez J."/>
            <person name="Henrissat B."/>
            <person name="Kuo A."/>
            <person name="Liang C."/>
            <person name="Lipzen A."/>
            <person name="Lutzoni F."/>
            <person name="Magnuson J."/>
            <person name="Mondo S."/>
            <person name="Nolan M."/>
            <person name="Ohm R."/>
            <person name="Pangilinan J."/>
            <person name="Park H.-J."/>
            <person name="Ramirez L."/>
            <person name="Alfaro M."/>
            <person name="Sun H."/>
            <person name="Tritt A."/>
            <person name="Yoshinaga Y."/>
            <person name="Zwiers L.-H."/>
            <person name="Turgeon B."/>
            <person name="Goodwin S."/>
            <person name="Spatafora J."/>
            <person name="Crous P."/>
            <person name="Grigoriev I."/>
        </authorList>
    </citation>
    <scope>NUCLEOTIDE SEQUENCE</scope>
    <source>
        <strain evidence="5">CBS 133067</strain>
    </source>
</reference>
<evidence type="ECO:0000259" key="4">
    <source>
        <dbReference type="Pfam" id="PF01494"/>
    </source>
</evidence>
<keyword evidence="3" id="KW-0560">Oxidoreductase</keyword>
<proteinExistence type="predicted"/>
<evidence type="ECO:0000256" key="2">
    <source>
        <dbReference type="ARBA" id="ARBA00022827"/>
    </source>
</evidence>
<keyword evidence="2" id="KW-0274">FAD</keyword>
<dbReference type="InterPro" id="IPR050641">
    <property type="entry name" value="RIFMO-like"/>
</dbReference>
<dbReference type="PRINTS" id="PR00420">
    <property type="entry name" value="RNGMNOXGNASE"/>
</dbReference>
<dbReference type="Gene3D" id="3.30.9.10">
    <property type="entry name" value="D-Amino Acid Oxidase, subunit A, domain 2"/>
    <property type="match status" value="1"/>
</dbReference>
<name>A0A9P4I3Y8_9PEZI</name>
<dbReference type="InterPro" id="IPR036188">
    <property type="entry name" value="FAD/NAD-bd_sf"/>
</dbReference>
<dbReference type="EMBL" id="ML978145">
    <property type="protein sequence ID" value="KAF2092558.1"/>
    <property type="molecule type" value="Genomic_DNA"/>
</dbReference>
<dbReference type="GO" id="GO:0071949">
    <property type="term" value="F:FAD binding"/>
    <property type="evidence" value="ECO:0007669"/>
    <property type="project" value="InterPro"/>
</dbReference>
<comment type="caution">
    <text evidence="5">The sequence shown here is derived from an EMBL/GenBank/DDBJ whole genome shotgun (WGS) entry which is preliminary data.</text>
</comment>
<dbReference type="OrthoDB" id="2096480at2759"/>
<keyword evidence="6" id="KW-1185">Reference proteome</keyword>
<dbReference type="Gene3D" id="3.40.30.120">
    <property type="match status" value="1"/>
</dbReference>
<dbReference type="GO" id="GO:0016709">
    <property type="term" value="F:oxidoreductase activity, acting on paired donors, with incorporation or reduction of molecular oxygen, NAD(P)H as one donor, and incorporation of one atom of oxygen"/>
    <property type="evidence" value="ECO:0007669"/>
    <property type="project" value="UniProtKB-ARBA"/>
</dbReference>
<dbReference type="PANTHER" id="PTHR43004:SF8">
    <property type="entry name" value="FAD-BINDING DOMAIN-CONTAINING PROTEIN-RELATED"/>
    <property type="match status" value="1"/>
</dbReference>
<accession>A0A9P4I3Y8</accession>
<dbReference type="SUPFAM" id="SSF51905">
    <property type="entry name" value="FAD/NAD(P)-binding domain"/>
    <property type="match status" value="1"/>
</dbReference>
<dbReference type="AlphaFoldDB" id="A0A9P4I3Y8"/>
<protein>
    <recommendedName>
        <fullName evidence="4">FAD-binding domain-containing protein</fullName>
    </recommendedName>
</protein>
<dbReference type="Proteomes" id="UP000799772">
    <property type="component" value="Unassembled WGS sequence"/>
</dbReference>
<dbReference type="InterPro" id="IPR002938">
    <property type="entry name" value="FAD-bd"/>
</dbReference>
<organism evidence="5 6">
    <name type="scientific">Rhizodiscina lignyota</name>
    <dbReference type="NCBI Taxonomy" id="1504668"/>
    <lineage>
        <taxon>Eukaryota</taxon>
        <taxon>Fungi</taxon>
        <taxon>Dikarya</taxon>
        <taxon>Ascomycota</taxon>
        <taxon>Pezizomycotina</taxon>
        <taxon>Dothideomycetes</taxon>
        <taxon>Pleosporomycetidae</taxon>
        <taxon>Aulographales</taxon>
        <taxon>Rhizodiscinaceae</taxon>
        <taxon>Rhizodiscina</taxon>
    </lineage>
</organism>
<sequence>MQQADVVPVIIVGGGPVGLTSSILLSLRDIPHILFERHPDTSIHPKACGINQRTSEIFRAIGVEDEVCQQAAPMPIAGRTAWYTSLGEDGREIISRDAWGGGQYADEYATFSPSRYCILPQIRLEPILKRRAIELNPEGVVFNAEVLDVRNENDRVRVKVNFRGKSANSNSAEFSTQYVLIADGGRKFTEQLGIKWLGEPNLFDMVTAHIRSPLRSFHPDPRNFMTWFINPDMGGSTRTGYLYQIGPWSSNSPDEDEWVFACGVIESDPRQFDEPTMLDRLRGVVGIPDLPAKLISLSHWNVNAVYAEKWRLGRVFLVGDSAHKVPPWGALGMNSGIQDAQNLVWKLQLALQDKGKYDRLLDTYETERLDIGRRVGLTSLHNMRSHSNVMDAALGITVDQSAQKNREELASFFDPSHPDYSKKRAAVKRAQDTLDIEFKAPGFEVGWFYPSVDISGEGGDTHGGQQNADGSLNSHYYFPSTIPGHHLPHVVLRKTNETVPIRDLLKLNKLVLFTEELRPEVLQDRRIHVEIVGPQGWQDTSGDWQRLCQGAAVLVRPDGIVAWRGQLKDWTFASWTKLIDTVLLASH</sequence>
<evidence type="ECO:0000313" key="5">
    <source>
        <dbReference type="EMBL" id="KAF2092558.1"/>
    </source>
</evidence>
<evidence type="ECO:0000313" key="6">
    <source>
        <dbReference type="Proteomes" id="UP000799772"/>
    </source>
</evidence>
<gene>
    <name evidence="5" type="ORF">NA57DRAFT_82271</name>
</gene>
<feature type="domain" description="FAD-binding" evidence="4">
    <location>
        <begin position="7"/>
        <end position="375"/>
    </location>
</feature>
<keyword evidence="1" id="KW-0285">Flavoprotein</keyword>